<dbReference type="EC" id="3.4.14.5" evidence="4"/>
<evidence type="ECO:0000256" key="3">
    <source>
        <dbReference type="ARBA" id="ARBA00010057"/>
    </source>
</evidence>
<dbReference type="GO" id="GO:0004177">
    <property type="term" value="F:aminopeptidase activity"/>
    <property type="evidence" value="ECO:0007669"/>
    <property type="project" value="UniProtKB-KW"/>
</dbReference>
<dbReference type="GO" id="GO:0008236">
    <property type="term" value="F:serine-type peptidase activity"/>
    <property type="evidence" value="ECO:0007669"/>
    <property type="project" value="UniProtKB-KW"/>
</dbReference>
<evidence type="ECO:0000259" key="10">
    <source>
        <dbReference type="Pfam" id="PF00930"/>
    </source>
</evidence>
<dbReference type="GO" id="GO:0008239">
    <property type="term" value="F:dipeptidyl-peptidase activity"/>
    <property type="evidence" value="ECO:0007669"/>
    <property type="project" value="UniProtKB-EC"/>
</dbReference>
<dbReference type="Pfam" id="PF00930">
    <property type="entry name" value="DPPIV_N"/>
    <property type="match status" value="1"/>
</dbReference>
<dbReference type="InterPro" id="IPR029058">
    <property type="entry name" value="AB_hydrolase_fold"/>
</dbReference>
<feature type="domain" description="von Hippel-Lindau disease tumour suppressor beta" evidence="11">
    <location>
        <begin position="131"/>
        <end position="187"/>
    </location>
</feature>
<dbReference type="SUPFAM" id="SSF53474">
    <property type="entry name" value="alpha/beta-Hydrolases"/>
    <property type="match status" value="1"/>
</dbReference>
<evidence type="ECO:0000256" key="1">
    <source>
        <dbReference type="ARBA" id="ARBA00001257"/>
    </source>
</evidence>
<evidence type="ECO:0000256" key="4">
    <source>
        <dbReference type="ARBA" id="ARBA00012062"/>
    </source>
</evidence>
<organism evidence="12 13">
    <name type="scientific">Conoideocrella luteorostrata</name>
    <dbReference type="NCBI Taxonomy" id="1105319"/>
    <lineage>
        <taxon>Eukaryota</taxon>
        <taxon>Fungi</taxon>
        <taxon>Dikarya</taxon>
        <taxon>Ascomycota</taxon>
        <taxon>Pezizomycotina</taxon>
        <taxon>Sordariomycetes</taxon>
        <taxon>Hypocreomycetidae</taxon>
        <taxon>Hypocreales</taxon>
        <taxon>Clavicipitaceae</taxon>
        <taxon>Conoideocrella</taxon>
    </lineage>
</organism>
<dbReference type="GO" id="GO:0006508">
    <property type="term" value="P:proteolysis"/>
    <property type="evidence" value="ECO:0007669"/>
    <property type="project" value="InterPro"/>
</dbReference>
<dbReference type="InterPro" id="IPR024053">
    <property type="entry name" value="VHL_beta_dom"/>
</dbReference>
<keyword evidence="13" id="KW-1185">Reference proteome</keyword>
<evidence type="ECO:0000259" key="9">
    <source>
        <dbReference type="Pfam" id="PF00326"/>
    </source>
</evidence>
<dbReference type="EMBL" id="JASWJB010000048">
    <property type="protein sequence ID" value="KAK2605971.1"/>
    <property type="molecule type" value="Genomic_DNA"/>
</dbReference>
<keyword evidence="6" id="KW-0378">Hydrolase</keyword>
<dbReference type="Pfam" id="PF00326">
    <property type="entry name" value="Peptidase_S9"/>
    <property type="match status" value="1"/>
</dbReference>
<dbReference type="PANTHER" id="PTHR11731">
    <property type="entry name" value="PROTEASE FAMILY S9B,C DIPEPTIDYL-PEPTIDASE IV-RELATED"/>
    <property type="match status" value="1"/>
</dbReference>
<sequence length="719" mass="82485">MDELEKRVITEATVTPHWLPGGNSFWYLHRETAEKWNFVLVDASKRTRGPAFDQMQLATALQRQTGDAVDHEALPFTWIDIQADKSVFFFRFAGRKWQYGLDNVLKEVQMYDGERDPRLLEREAPSPEGVIKVSVTFVNHSKAPLKTYWINYDGEAQFYSRVAVGATRDQDTYAGHVWRLVDEVSGKTMAIYSVPDQGQDVLVIKDERDTGEDMQGEVKDQTRKNFEDTGDDEENHVTSSKATTIMNPKTADTGKPKPPAFIEDDKLWVKEPDGRKIQIISTKNKFDCTNLFLSPDESFAVAWEYTPAEDHVVNMVESAPADQLQPKLKSIQYLKPGDRVRVDRPRLFDLDKRIEIHTDSSLFTNPYSLYNIGWNKLGSEYRFIFNERGHQRLKVLSIHVDGFVRVVLSETSETFIDYSSKMDWEIDNDSEEMIWASERDGYNHLYLIDLAKGTVKNQITRGQWNVTSVDHIDKARRMIWLKSYGILKEQDPYYAHLVRVNFDGSDLRILTDGDGTHTWQWSPDRRYFVDTWSRVDFPPQVVLRDAESGGKIMFLEGSTLINLQRAHWNAPERFVAPGRDGDTLIFGIILRPPTFDESKVYPILEDIYAGPQDFFTPKAFTPLGKTRRWAKQGFVVVKLDGMGTNWRSKKFQNVCYKNLKDAGLPDRIAWIKAAAATRPWMDLSRVGIFGVSAGGQSAAAAMLHQKLLQGRGRRLRLPR</sequence>
<evidence type="ECO:0000256" key="6">
    <source>
        <dbReference type="ARBA" id="ARBA00022438"/>
    </source>
</evidence>
<accession>A0AAJ0CT25</accession>
<feature type="domain" description="Peptidase S9 prolyl oligopeptidase catalytic" evidence="9">
    <location>
        <begin position="629"/>
        <end position="705"/>
    </location>
</feature>
<comment type="similarity">
    <text evidence="2">Belongs to the peptidase S9B family.</text>
</comment>
<proteinExistence type="inferred from homology"/>
<dbReference type="InterPro" id="IPR002469">
    <property type="entry name" value="Peptidase_S9B_N"/>
</dbReference>
<evidence type="ECO:0000256" key="7">
    <source>
        <dbReference type="ARBA" id="ARBA00022825"/>
    </source>
</evidence>
<dbReference type="Proteomes" id="UP001251528">
    <property type="component" value="Unassembled WGS sequence"/>
</dbReference>
<gene>
    <name evidence="12" type="ORF">QQS21_003597</name>
</gene>
<comment type="caution">
    <text evidence="12">The sequence shown here is derived from an EMBL/GenBank/DDBJ whole genome shotgun (WGS) entry which is preliminary data.</text>
</comment>
<feature type="domain" description="Dipeptidylpeptidase IV N-terminal" evidence="10">
    <location>
        <begin position="292"/>
        <end position="539"/>
    </location>
</feature>
<dbReference type="CDD" id="cd05468">
    <property type="entry name" value="pVHL"/>
    <property type="match status" value="1"/>
</dbReference>
<evidence type="ECO:0000259" key="11">
    <source>
        <dbReference type="Pfam" id="PF01847"/>
    </source>
</evidence>
<protein>
    <recommendedName>
        <fullName evidence="5">Probable dipeptidyl-aminopeptidase B</fullName>
        <ecNumber evidence="4">3.4.14.5</ecNumber>
    </recommendedName>
</protein>
<dbReference type="InterPro" id="IPR050278">
    <property type="entry name" value="Serine_Prot_S9B/DPPIV"/>
</dbReference>
<dbReference type="AlphaFoldDB" id="A0AAJ0CT25"/>
<reference evidence="12" key="1">
    <citation type="submission" date="2023-06" db="EMBL/GenBank/DDBJ databases">
        <title>Conoideocrella luteorostrata (Hypocreales: Clavicipitaceae), a potential biocontrol fungus for elongate hemlock scale in United States Christmas tree production areas.</title>
        <authorList>
            <person name="Barrett H."/>
            <person name="Lovett B."/>
            <person name="Macias A.M."/>
            <person name="Stajich J.E."/>
            <person name="Kasson M.T."/>
        </authorList>
    </citation>
    <scope>NUCLEOTIDE SEQUENCE</scope>
    <source>
        <strain evidence="12">ARSEF 14590</strain>
    </source>
</reference>
<evidence type="ECO:0000313" key="12">
    <source>
        <dbReference type="EMBL" id="KAK2605971.1"/>
    </source>
</evidence>
<evidence type="ECO:0000256" key="8">
    <source>
        <dbReference type="ARBA" id="ARBA00023180"/>
    </source>
</evidence>
<dbReference type="SUPFAM" id="SSF82171">
    <property type="entry name" value="DPP6 N-terminal domain-like"/>
    <property type="match status" value="1"/>
</dbReference>
<dbReference type="InterPro" id="IPR001375">
    <property type="entry name" value="Peptidase_S9_cat"/>
</dbReference>
<keyword evidence="7" id="KW-0720">Serine protease</keyword>
<dbReference type="Pfam" id="PF01847">
    <property type="entry name" value="VHL"/>
    <property type="match status" value="1"/>
</dbReference>
<dbReference type="PANTHER" id="PTHR11731:SF118">
    <property type="entry name" value="BLR1971 PROTEIN"/>
    <property type="match status" value="1"/>
</dbReference>
<evidence type="ECO:0000256" key="2">
    <source>
        <dbReference type="ARBA" id="ARBA00006150"/>
    </source>
</evidence>
<comment type="catalytic activity">
    <reaction evidence="1">
        <text>Release of an N-terminal dipeptide, Xaa-Yaa-|-Zaa-, from a polypeptide, preferentially when Yaa is Pro, provided Zaa is neither Pro nor hydroxyproline.</text>
        <dbReference type="EC" id="3.4.14.5"/>
    </reaction>
</comment>
<dbReference type="Gene3D" id="2.140.10.30">
    <property type="entry name" value="Dipeptidylpeptidase IV, N-terminal domain"/>
    <property type="match status" value="1"/>
</dbReference>
<evidence type="ECO:0000313" key="13">
    <source>
        <dbReference type="Proteomes" id="UP001251528"/>
    </source>
</evidence>
<keyword evidence="8" id="KW-0325">Glycoprotein</keyword>
<dbReference type="SUPFAM" id="SSF49468">
    <property type="entry name" value="VHL"/>
    <property type="match status" value="1"/>
</dbReference>
<comment type="similarity">
    <text evidence="3">Belongs to the VHL family.</text>
</comment>
<name>A0AAJ0CT25_9HYPO</name>
<dbReference type="Gene3D" id="3.40.50.1820">
    <property type="entry name" value="alpha/beta hydrolase"/>
    <property type="match status" value="1"/>
</dbReference>
<keyword evidence="6" id="KW-0645">Protease</keyword>
<dbReference type="InterPro" id="IPR036208">
    <property type="entry name" value="VHL_sf"/>
</dbReference>
<keyword evidence="6" id="KW-0031">Aminopeptidase</keyword>
<evidence type="ECO:0000256" key="5">
    <source>
        <dbReference type="ARBA" id="ARBA00014118"/>
    </source>
</evidence>
<dbReference type="InterPro" id="IPR022772">
    <property type="entry name" value="VHL_tumour_suppress_b/a_dom"/>
</dbReference>